<dbReference type="KEGG" id="sfu:Sfum_3483"/>
<sequence length="235" mass="25452">MEWLAQFEGIARTSPFLALLLAFCGGVLASFTPCTYPMMPITVAFIGGKANGSRWRGFILSIFYVLGMAVIYSALGAFAAMSGQLFGTLTANRWTYLLVGNVCLFFGLAMLEAVPLSPPAFLNRLQVKDMRGHDILTSVLLGGASALVVSTCTTPILGVLLTLVATRQDVAWGIGMLFAFAYGLGSLVIIVGTFTGLLTSLPRSGVWMRRVQRFFGVIMILAAEYFFIKTGEFWL</sequence>
<feature type="transmembrane region" description="Helical" evidence="6">
    <location>
        <begin position="135"/>
        <end position="164"/>
    </location>
</feature>
<dbReference type="GO" id="GO:0045454">
    <property type="term" value="P:cell redox homeostasis"/>
    <property type="evidence" value="ECO:0007669"/>
    <property type="project" value="TreeGrafter"/>
</dbReference>
<keyword evidence="2 6" id="KW-0812">Transmembrane</keyword>
<feature type="domain" description="Cytochrome C biogenesis protein transmembrane" evidence="7">
    <location>
        <begin position="18"/>
        <end position="225"/>
    </location>
</feature>
<protein>
    <submittedName>
        <fullName evidence="8">Cytochrome c biogenesis protein, transmembrane region</fullName>
    </submittedName>
</protein>
<dbReference type="InterPro" id="IPR003834">
    <property type="entry name" value="Cyt_c_assmbl_TM_dom"/>
</dbReference>
<dbReference type="RefSeq" id="WP_011700279.1">
    <property type="nucleotide sequence ID" value="NC_008554.1"/>
</dbReference>
<keyword evidence="4 6" id="KW-1133">Transmembrane helix</keyword>
<organism evidence="8 9">
    <name type="scientific">Syntrophobacter fumaroxidans (strain DSM 10017 / MPOB)</name>
    <dbReference type="NCBI Taxonomy" id="335543"/>
    <lineage>
        <taxon>Bacteria</taxon>
        <taxon>Pseudomonadati</taxon>
        <taxon>Thermodesulfobacteriota</taxon>
        <taxon>Syntrophobacteria</taxon>
        <taxon>Syntrophobacterales</taxon>
        <taxon>Syntrophobacteraceae</taxon>
        <taxon>Syntrophobacter</taxon>
    </lineage>
</organism>
<accession>A0LP02</accession>
<dbReference type="InParanoid" id="A0LP02"/>
<evidence type="ECO:0000256" key="5">
    <source>
        <dbReference type="ARBA" id="ARBA00023136"/>
    </source>
</evidence>
<reference evidence="8 9" key="1">
    <citation type="submission" date="2006-10" db="EMBL/GenBank/DDBJ databases">
        <title>Complete sequence of Syntrophobacter fumaroxidans MPOB.</title>
        <authorList>
            <consortium name="US DOE Joint Genome Institute"/>
            <person name="Copeland A."/>
            <person name="Lucas S."/>
            <person name="Lapidus A."/>
            <person name="Barry K."/>
            <person name="Detter J.C."/>
            <person name="Glavina del Rio T."/>
            <person name="Hammon N."/>
            <person name="Israni S."/>
            <person name="Pitluck S."/>
            <person name="Goltsman E.G."/>
            <person name="Martinez M."/>
            <person name="Schmutz J."/>
            <person name="Larimer F."/>
            <person name="Land M."/>
            <person name="Hauser L."/>
            <person name="Kyrpides N."/>
            <person name="Kim E."/>
            <person name="Boone D.R."/>
            <person name="Brockman F."/>
            <person name="Culley D."/>
            <person name="Ferry J."/>
            <person name="Gunsalus R."/>
            <person name="McInerney M.J."/>
            <person name="Morrison M."/>
            <person name="Plugge C."/>
            <person name="Rohlin L."/>
            <person name="Scholten J."/>
            <person name="Sieber J."/>
            <person name="Stams A.J.M."/>
            <person name="Worm P."/>
            <person name="Henstra A.M."/>
            <person name="Richardson P."/>
        </authorList>
    </citation>
    <scope>NUCLEOTIDE SEQUENCE [LARGE SCALE GENOMIC DNA]</scope>
    <source>
        <strain evidence="9">DSM 10017 / MPOB</strain>
    </source>
</reference>
<keyword evidence="9" id="KW-1185">Reference proteome</keyword>
<keyword evidence="3" id="KW-0201">Cytochrome c-type biogenesis</keyword>
<evidence type="ECO:0000256" key="6">
    <source>
        <dbReference type="SAM" id="Phobius"/>
    </source>
</evidence>
<evidence type="ECO:0000256" key="2">
    <source>
        <dbReference type="ARBA" id="ARBA00022692"/>
    </source>
</evidence>
<comment type="subcellular location">
    <subcellularLocation>
        <location evidence="1">Membrane</location>
        <topology evidence="1">Multi-pass membrane protein</topology>
    </subcellularLocation>
</comment>
<dbReference type="eggNOG" id="COG4232">
    <property type="taxonomic scope" value="Bacteria"/>
</dbReference>
<feature type="transmembrane region" description="Helical" evidence="6">
    <location>
        <begin position="57"/>
        <end position="82"/>
    </location>
</feature>
<feature type="transmembrane region" description="Helical" evidence="6">
    <location>
        <begin position="170"/>
        <end position="199"/>
    </location>
</feature>
<keyword evidence="5 6" id="KW-0472">Membrane</keyword>
<dbReference type="GO" id="GO:0017004">
    <property type="term" value="P:cytochrome complex assembly"/>
    <property type="evidence" value="ECO:0007669"/>
    <property type="project" value="UniProtKB-KW"/>
</dbReference>
<dbReference type="Proteomes" id="UP000001784">
    <property type="component" value="Chromosome"/>
</dbReference>
<dbReference type="PANTHER" id="PTHR32234:SF0">
    <property type="entry name" value="THIOL:DISULFIDE INTERCHANGE PROTEIN DSBD"/>
    <property type="match status" value="1"/>
</dbReference>
<evidence type="ECO:0000256" key="3">
    <source>
        <dbReference type="ARBA" id="ARBA00022748"/>
    </source>
</evidence>
<dbReference type="PANTHER" id="PTHR32234">
    <property type="entry name" value="THIOL:DISULFIDE INTERCHANGE PROTEIN DSBD"/>
    <property type="match status" value="1"/>
</dbReference>
<name>A0LP02_SYNFM</name>
<dbReference type="GO" id="GO:0015035">
    <property type="term" value="F:protein-disulfide reductase activity"/>
    <property type="evidence" value="ECO:0007669"/>
    <property type="project" value="TreeGrafter"/>
</dbReference>
<evidence type="ECO:0000256" key="4">
    <source>
        <dbReference type="ARBA" id="ARBA00022989"/>
    </source>
</evidence>
<evidence type="ECO:0000256" key="1">
    <source>
        <dbReference type="ARBA" id="ARBA00004141"/>
    </source>
</evidence>
<dbReference type="STRING" id="335543.Sfum_3483"/>
<gene>
    <name evidence="8" type="ordered locus">Sfum_3483</name>
</gene>
<feature type="transmembrane region" description="Helical" evidence="6">
    <location>
        <begin position="94"/>
        <end position="114"/>
    </location>
</feature>
<evidence type="ECO:0000313" key="9">
    <source>
        <dbReference type="Proteomes" id="UP000001784"/>
    </source>
</evidence>
<dbReference type="GO" id="GO:0016020">
    <property type="term" value="C:membrane"/>
    <property type="evidence" value="ECO:0007669"/>
    <property type="project" value="UniProtKB-SubCell"/>
</dbReference>
<feature type="transmembrane region" description="Helical" evidence="6">
    <location>
        <begin position="16"/>
        <end position="36"/>
    </location>
</feature>
<dbReference type="AlphaFoldDB" id="A0LP02"/>
<dbReference type="EMBL" id="CP000478">
    <property type="protein sequence ID" value="ABK19154.1"/>
    <property type="molecule type" value="Genomic_DNA"/>
</dbReference>
<feature type="transmembrane region" description="Helical" evidence="6">
    <location>
        <begin position="211"/>
        <end position="228"/>
    </location>
</feature>
<dbReference type="Pfam" id="PF02683">
    <property type="entry name" value="DsbD_TM"/>
    <property type="match status" value="1"/>
</dbReference>
<evidence type="ECO:0000313" key="8">
    <source>
        <dbReference type="EMBL" id="ABK19154.1"/>
    </source>
</evidence>
<proteinExistence type="predicted"/>
<evidence type="ECO:0000259" key="7">
    <source>
        <dbReference type="Pfam" id="PF02683"/>
    </source>
</evidence>
<dbReference type="HOGENOM" id="CLU_053225_0_2_7"/>